<dbReference type="InterPro" id="IPR000747">
    <property type="entry name" value="HD_engrailed"/>
</dbReference>
<dbReference type="InterPro" id="IPR009057">
    <property type="entry name" value="Homeodomain-like_sf"/>
</dbReference>
<feature type="domain" description="Homeobox" evidence="10">
    <location>
        <begin position="139"/>
        <end position="199"/>
    </location>
</feature>
<evidence type="ECO:0000256" key="1">
    <source>
        <dbReference type="ARBA" id="ARBA00004123"/>
    </source>
</evidence>
<dbReference type="GeneID" id="111104532"/>
<dbReference type="SUPFAM" id="SSF46689">
    <property type="entry name" value="Homeodomain-like"/>
    <property type="match status" value="1"/>
</dbReference>
<evidence type="ECO:0000256" key="6">
    <source>
        <dbReference type="ARBA" id="ARBA00023242"/>
    </source>
</evidence>
<dbReference type="GO" id="GO:0009653">
    <property type="term" value="P:anatomical structure morphogenesis"/>
    <property type="evidence" value="ECO:0007669"/>
    <property type="project" value="UniProtKB-ARBA"/>
</dbReference>
<feature type="compositionally biased region" description="Low complexity" evidence="9">
    <location>
        <begin position="80"/>
        <end position="96"/>
    </location>
</feature>
<name>A0A8B8AVG5_CRAVI</name>
<dbReference type="SMART" id="SM00389">
    <property type="entry name" value="HOX"/>
    <property type="match status" value="1"/>
</dbReference>
<feature type="DNA-binding region" description="Homeobox" evidence="7">
    <location>
        <begin position="141"/>
        <end position="200"/>
    </location>
</feature>
<dbReference type="PANTHER" id="PTHR24341:SF6">
    <property type="entry name" value="HOMEOBOX PROTEIN INVECTED"/>
    <property type="match status" value="1"/>
</dbReference>
<dbReference type="GO" id="GO:0005634">
    <property type="term" value="C:nucleus"/>
    <property type="evidence" value="ECO:0007669"/>
    <property type="project" value="UniProtKB-SubCell"/>
</dbReference>
<dbReference type="Pfam" id="PF00046">
    <property type="entry name" value="Homeodomain"/>
    <property type="match status" value="1"/>
</dbReference>
<evidence type="ECO:0000256" key="7">
    <source>
        <dbReference type="PROSITE-ProRule" id="PRU00108"/>
    </source>
</evidence>
<feature type="region of interest" description="Disordered" evidence="9">
    <location>
        <begin position="80"/>
        <end position="106"/>
    </location>
</feature>
<keyword evidence="5 7" id="KW-0371">Homeobox</keyword>
<dbReference type="PROSITE" id="PS50071">
    <property type="entry name" value="HOMEOBOX_2"/>
    <property type="match status" value="1"/>
</dbReference>
<evidence type="ECO:0000313" key="11">
    <source>
        <dbReference type="Proteomes" id="UP000694844"/>
    </source>
</evidence>
<reference evidence="11" key="1">
    <citation type="submission" date="2024-06" db="UniProtKB">
        <authorList>
            <consortium name="RefSeq"/>
        </authorList>
    </citation>
    <scope>NUCLEOTIDE SEQUENCE [LARGE SCALE GENOMIC DNA]</scope>
</reference>
<accession>A0A8B8AVG5</accession>
<evidence type="ECO:0000256" key="3">
    <source>
        <dbReference type="ARBA" id="ARBA00022473"/>
    </source>
</evidence>
<keyword evidence="4 7" id="KW-0238">DNA-binding</keyword>
<dbReference type="Pfam" id="PF10525">
    <property type="entry name" value="Engrail_1_C_sig"/>
    <property type="match status" value="1"/>
</dbReference>
<comment type="subcellular location">
    <subcellularLocation>
        <location evidence="1 7 8">Nucleus</location>
    </subcellularLocation>
</comment>
<sequence>MDLKNGHAQIGNEQIVPRCSNFSIDEILKPTFGPPKRHWVSAFSPVRNGSRTISTSGLCLNLQANRHDSAFVRLSPSDSQVSVCSSPESNPTTSSPVATSPGSDGNEKPLWPAWVFCTRYSDRPSSGPRSRKIKKKKEPDEKRPRTAFTTEQLQRLKSEFEENHYLTEKRRLELSEELKLSESQIKIWFQNKRAKIKKSTGGKNTLALKLMSQGLYNHSTVTVSDEGES</sequence>
<dbReference type="InterPro" id="IPR020479">
    <property type="entry name" value="HD_metazoa"/>
</dbReference>
<dbReference type="PRINTS" id="PR00026">
    <property type="entry name" value="ENGRAILED"/>
</dbReference>
<dbReference type="GO" id="GO:0030182">
    <property type="term" value="P:neuron differentiation"/>
    <property type="evidence" value="ECO:0007669"/>
    <property type="project" value="TreeGrafter"/>
</dbReference>
<dbReference type="KEGG" id="cvn:111104532"/>
<evidence type="ECO:0000256" key="4">
    <source>
        <dbReference type="ARBA" id="ARBA00023125"/>
    </source>
</evidence>
<protein>
    <submittedName>
        <fullName evidence="12">Homeobox protein engrailed-1-B-like</fullName>
    </submittedName>
</protein>
<feature type="region of interest" description="Disordered" evidence="9">
    <location>
        <begin position="122"/>
        <end position="146"/>
    </location>
</feature>
<dbReference type="PROSITE" id="PS00027">
    <property type="entry name" value="HOMEOBOX_1"/>
    <property type="match status" value="1"/>
</dbReference>
<dbReference type="CDD" id="cd00086">
    <property type="entry name" value="homeodomain"/>
    <property type="match status" value="1"/>
</dbReference>
<evidence type="ECO:0000256" key="2">
    <source>
        <dbReference type="ARBA" id="ARBA00010896"/>
    </source>
</evidence>
<proteinExistence type="inferred from homology"/>
<gene>
    <name evidence="12" type="primary">LOC111104532</name>
</gene>
<dbReference type="PANTHER" id="PTHR24341">
    <property type="entry name" value="HOMEOBOX PROTEIN ENGRAILED"/>
    <property type="match status" value="1"/>
</dbReference>
<dbReference type="PRINTS" id="PR00024">
    <property type="entry name" value="HOMEOBOX"/>
</dbReference>
<keyword evidence="11" id="KW-1185">Reference proteome</keyword>
<organism evidence="11 12">
    <name type="scientific">Crassostrea virginica</name>
    <name type="common">Eastern oyster</name>
    <dbReference type="NCBI Taxonomy" id="6565"/>
    <lineage>
        <taxon>Eukaryota</taxon>
        <taxon>Metazoa</taxon>
        <taxon>Spiralia</taxon>
        <taxon>Lophotrochozoa</taxon>
        <taxon>Mollusca</taxon>
        <taxon>Bivalvia</taxon>
        <taxon>Autobranchia</taxon>
        <taxon>Pteriomorphia</taxon>
        <taxon>Ostreida</taxon>
        <taxon>Ostreoidea</taxon>
        <taxon>Ostreidae</taxon>
        <taxon>Crassostrea</taxon>
    </lineage>
</organism>
<dbReference type="Proteomes" id="UP000694844">
    <property type="component" value="Chromosome 1"/>
</dbReference>
<evidence type="ECO:0000256" key="8">
    <source>
        <dbReference type="RuleBase" id="RU000682"/>
    </source>
</evidence>
<dbReference type="OrthoDB" id="6159439at2759"/>
<evidence type="ECO:0000313" key="12">
    <source>
        <dbReference type="RefSeq" id="XP_022294249.1"/>
    </source>
</evidence>
<dbReference type="InterPro" id="IPR001356">
    <property type="entry name" value="HD"/>
</dbReference>
<dbReference type="InterPro" id="IPR050720">
    <property type="entry name" value="Engrailed_Homeobox_TFs"/>
</dbReference>
<dbReference type="Gene3D" id="1.10.10.60">
    <property type="entry name" value="Homeodomain-like"/>
    <property type="match status" value="1"/>
</dbReference>
<comment type="similarity">
    <text evidence="2">Belongs to the engrailed homeobox family.</text>
</comment>
<evidence type="ECO:0000259" key="10">
    <source>
        <dbReference type="PROSITE" id="PS50071"/>
    </source>
</evidence>
<dbReference type="InterPro" id="IPR019549">
    <property type="entry name" value="Homeobox-engrailed_C-terminal"/>
</dbReference>
<dbReference type="RefSeq" id="XP_022294249.1">
    <property type="nucleotide sequence ID" value="XM_022438541.1"/>
</dbReference>
<dbReference type="GO" id="GO:0000978">
    <property type="term" value="F:RNA polymerase II cis-regulatory region sequence-specific DNA binding"/>
    <property type="evidence" value="ECO:0007669"/>
    <property type="project" value="TreeGrafter"/>
</dbReference>
<keyword evidence="6 7" id="KW-0539">Nucleus</keyword>
<reference evidence="12" key="2">
    <citation type="submission" date="2025-08" db="UniProtKB">
        <authorList>
            <consortium name="RefSeq"/>
        </authorList>
    </citation>
    <scope>IDENTIFICATION</scope>
    <source>
        <tissue evidence="12">Whole sample</tissue>
    </source>
</reference>
<dbReference type="InterPro" id="IPR017970">
    <property type="entry name" value="Homeobox_CS"/>
</dbReference>
<dbReference type="AlphaFoldDB" id="A0A8B8AVG5"/>
<evidence type="ECO:0000256" key="9">
    <source>
        <dbReference type="SAM" id="MobiDB-lite"/>
    </source>
</evidence>
<dbReference type="FunFam" id="1.10.10.60:FF:000189">
    <property type="entry name" value="Homeobox protein engrailed-like"/>
    <property type="match status" value="1"/>
</dbReference>
<dbReference type="GO" id="GO:0000981">
    <property type="term" value="F:DNA-binding transcription factor activity, RNA polymerase II-specific"/>
    <property type="evidence" value="ECO:0007669"/>
    <property type="project" value="InterPro"/>
</dbReference>
<evidence type="ECO:0000256" key="5">
    <source>
        <dbReference type="ARBA" id="ARBA00023155"/>
    </source>
</evidence>
<keyword evidence="3" id="KW-0217">Developmental protein</keyword>